<proteinExistence type="predicted"/>
<gene>
    <name evidence="1" type="ORF">SDC9_134254</name>
</gene>
<dbReference type="EMBL" id="VSSQ01035044">
    <property type="protein sequence ID" value="MPM87160.1"/>
    <property type="molecule type" value="Genomic_DNA"/>
</dbReference>
<reference evidence="1" key="1">
    <citation type="submission" date="2019-08" db="EMBL/GenBank/DDBJ databases">
        <authorList>
            <person name="Kucharzyk K."/>
            <person name="Murdoch R.W."/>
            <person name="Higgins S."/>
            <person name="Loffler F."/>
        </authorList>
    </citation>
    <scope>NUCLEOTIDE SEQUENCE</scope>
</reference>
<dbReference type="AlphaFoldDB" id="A0A645DCE5"/>
<organism evidence="1">
    <name type="scientific">bioreactor metagenome</name>
    <dbReference type="NCBI Taxonomy" id="1076179"/>
    <lineage>
        <taxon>unclassified sequences</taxon>
        <taxon>metagenomes</taxon>
        <taxon>ecological metagenomes</taxon>
    </lineage>
</organism>
<sequence>MSQGAVGASGQVAELPLDGCLAQRLVHGSDQLVPPGLPDLVAGEVGIKAAVLHSAVGELAFGDPLWVGVGEIHLRLEGLGESGGGDDDDVRLARFYADHQRIPGEWRDALDGRLWSRVHCSSMPPSARR</sequence>
<protein>
    <submittedName>
        <fullName evidence="1">Uncharacterized protein</fullName>
    </submittedName>
</protein>
<accession>A0A645DCE5</accession>
<name>A0A645DCE5_9ZZZZ</name>
<comment type="caution">
    <text evidence="1">The sequence shown here is derived from an EMBL/GenBank/DDBJ whole genome shotgun (WGS) entry which is preliminary data.</text>
</comment>
<evidence type="ECO:0000313" key="1">
    <source>
        <dbReference type="EMBL" id="MPM87160.1"/>
    </source>
</evidence>